<dbReference type="NCBIfam" id="TIGR04189">
    <property type="entry name" value="surface_SprA"/>
    <property type="match status" value="1"/>
</dbReference>
<feature type="domain" description="Gliding motility protein SprA N-terminal" evidence="2">
    <location>
        <begin position="31"/>
        <end position="333"/>
    </location>
</feature>
<reference evidence="3" key="1">
    <citation type="submission" date="2021-01" db="EMBL/GenBank/DDBJ databases">
        <title>Fulvivirga kasyanovii gen. nov., sp nov., a novel member of the phylum Bacteroidetes isolated from seawater in a mussel farm.</title>
        <authorList>
            <person name="Zhao L.-H."/>
            <person name="Wang Z.-J."/>
        </authorList>
    </citation>
    <scope>NUCLEOTIDE SEQUENCE</scope>
    <source>
        <strain evidence="3">2943</strain>
    </source>
</reference>
<organism evidence="3 4">
    <name type="scientific">Fulvivirga sediminis</name>
    <dbReference type="NCBI Taxonomy" id="2803949"/>
    <lineage>
        <taxon>Bacteria</taxon>
        <taxon>Pseudomonadati</taxon>
        <taxon>Bacteroidota</taxon>
        <taxon>Cytophagia</taxon>
        <taxon>Cytophagales</taxon>
        <taxon>Fulvivirgaceae</taxon>
        <taxon>Fulvivirga</taxon>
    </lineage>
</organism>
<feature type="region of interest" description="Disordered" evidence="1">
    <location>
        <begin position="1834"/>
        <end position="1856"/>
    </location>
</feature>
<comment type="caution">
    <text evidence="3">The sequence shown here is derived from an EMBL/GenBank/DDBJ whole genome shotgun (WGS) entry which is preliminary data.</text>
</comment>
<evidence type="ECO:0000313" key="3">
    <source>
        <dbReference type="EMBL" id="MBL3655021.1"/>
    </source>
</evidence>
<accession>A0A937F4T6</accession>
<gene>
    <name evidence="3" type="primary">sprA</name>
    <name evidence="3" type="ORF">JL102_02690</name>
</gene>
<feature type="domain" description="Gliding motility protein SprA N-terminal" evidence="2">
    <location>
        <begin position="1045"/>
        <end position="1534"/>
    </location>
</feature>
<sequence>MLQDPASLQLDVDIDTSMNYTIYEKIGDVNYRPTSSMTFEEFKQHQEKQQLKDYWKSRSEGLDGESAVSGRSLIPPIYISPIFDRIFGGTYVEIIPRGFVTLDFGGRWQRISNPNIPIRQQRSGGFEFDQQISMNVVGKVGEKLQVTANFDNNNSFDFENNLKVEYTGYEEDILQKLEIGNVSLPLNNSLISGAQNLFGIKAQMQFGDLYVTTVASTQRGKSESITIDGGGAQGREFEIQGSNYDENRHFFLGHFFRDNYEKWLSTIPNINSAINVTRVEVYVVNTNNNTQTLRNVVGLMDLAEPSTENLYRDSWSNGTVTEANYNGANSLFETLSGISKSADQVDGALQGLGLEDGLDYEKISSARKLEPTEYTYHSKLGYITLNRKLQNDEALAVSYQYGYRGQTYQVGELSHDYSNRPENNVIFLKLLRPKKISITDPQNNPIPTWDLMMKNIYNLSGTNIEEEGFELRVIYRDDNTGIDNPQLQEGAKASQDPLIRLLNLDRLNQNEDPQPDGNFDYVEDVTIDSENGLIIFPNLQPFADPLREAFESDPPGRRQTLIDKYVYNELYEQTKIDAELVSNKNKYVIVGKYQAGSSTEIVIPGFNIAEGSVRVYAGGSPLQEGVDYQVDYTFGKVNILNEGVLNSGKQITISYEKADLFNFQSRTLLGARFDYKLDDDITLGATLLHLNERPLISRISVGNEPIRNTKYGFDVNIQKESRFLTKMLDKLPLIQTKEPSSVSFNAEFAQLIPGTSNIVDGEGTSYIDDFESSATPYSLSNPNTWKLAATPETDDNRFFGESTNLENGYKRARLAWYTIDNLFYRNDRRKPSNITDEELKNNYVRQVIPQEIFPNKDANVINIQQTFDLAYYPAERGQYNFNSNETDNNGIFNNNTSIRNNWGGITSAINTEIDFDKANIEYIEFWLMDPFINNSNGNINDGRGNNRPNTTGGDMYFNLGTISEDIIPDNKHGFENGLPADGFSLEVPEGVEEISPWGFTTTQQFLTNAFDNSKSARANQDVGLNGLSSEKERNYQQYPQKFRQLEDPAGDNFKYFLGDELDQKNAGILERYKSFNGMENNSPVVSSSNALYTESGSTLPDNEDLNGDNTLNTLEEYYEYKVDLDPGNLEKNNYVVDQATTNDGVKWYLFRIPIRQSNLNSYGNISGFKSIKYIRTYLTDWQEPVVLRMVNFRFVASRWRRYTNPIEDADFGTIDDNNLGYDDLTVSVVNVEENGAGSINTSPYVTPPGINRDRDNTSSVERRLNEQALQLTVDGLEDGHAAASFKQVAFDLINYGRIKMFLHANSENAADDEVTAFLRLGSDVDSNYYEIEVPLKISNPSSADPEVIWPKANEIDMDMNQLYSLKADRDANGISKRELFPLDGPRVVGNNRIRLRGNPDMSAVTWLTIGVRNPKDNGQTKDVIVWGNELRVTDFDRTKGWAANATLNAKLADFANITATARHTTFGFGSIQSKIAERTREETTAYDVSANVNVDKLLPEQLGLKIPMYVSYEKTTIKPKFDPANPDITLEASLLNKSVEEKAEYESIVTDVTTRKSINFTNVRKVKTNPEAKKRIYDIENLSFSYAYSEMLRHNFNLRQQLYKNYNAAIAYNYSTQSKPWEPFQKVKFLDKPYFQLIKDFNINFLPSNIAVRGELQRRLEKTVYRNSENVSTQTNFEKYFYFNRSYNLQWDLTKNLTLDYSARAAAVIDEPDTDPRGGISESTRKLITADQYQDSIMTNLKNLGRLKNFDQSISANYHLPIDKIPLTDWVATDYQYQAGYSWKAGPLYTEPKDQALNFGNTLQNSRDNTARGKLDLVKLYNKVGFLKKINSPTRNTRRSSLRRNQEQDSTETKQSENKFGKGFLRMLMAVRSINGSYTLREGTLLPGYTGRPFLFGMDSSFNEPGWGFILGSQDPSIRYRLANQGLITKNNELTAPFTQTKTVDYNIKANVEPFKDLKIQLNIQKTKSASYQEIFHMNADSTMYESIGQTRSGAYSVSFLSIATAFKKDDSRNNSPVFQDFEKYRFEILDEFEKETGVRYDTNSQDVLIPAFIAAYSGRSPSSTSLSPFPKTPLPNWRIDYAGLGKIKALSKIFQSISITHGYQSDYTVSNYSSEVSYNDGIDLNNDIESYNRTQFARQINGEFNAMYFINQVVIREQFAPLIGINVRTKSRLSVRAEYKVARDVALQLTNAQVTEMKSNDVVLEVGFTKANFKLPFKSQGRVISLKNDLTFRLNVTVRDTETIQRKIDEVNTVTDGNLNFQLRPNVSYVLNEKLNIQFYFERSINEPKISSTFRRTTTRAGFQLRFSLAQ</sequence>
<evidence type="ECO:0000313" key="4">
    <source>
        <dbReference type="Proteomes" id="UP000659388"/>
    </source>
</evidence>
<evidence type="ECO:0000259" key="2">
    <source>
        <dbReference type="Pfam" id="PF14349"/>
    </source>
</evidence>
<name>A0A937F4T6_9BACT</name>
<proteinExistence type="predicted"/>
<evidence type="ECO:0000256" key="1">
    <source>
        <dbReference type="SAM" id="MobiDB-lite"/>
    </source>
</evidence>
<dbReference type="Pfam" id="PF14349">
    <property type="entry name" value="SprA_N"/>
    <property type="match status" value="2"/>
</dbReference>
<dbReference type="InterPro" id="IPR025684">
    <property type="entry name" value="SprA_N_dom"/>
</dbReference>
<protein>
    <submittedName>
        <fullName evidence="3">Cell surface protein SprA</fullName>
    </submittedName>
</protein>
<dbReference type="EMBL" id="JAESIY010000001">
    <property type="protein sequence ID" value="MBL3655021.1"/>
    <property type="molecule type" value="Genomic_DNA"/>
</dbReference>
<feature type="compositionally biased region" description="Basic and acidic residues" evidence="1">
    <location>
        <begin position="1844"/>
        <end position="1856"/>
    </location>
</feature>
<dbReference type="InterPro" id="IPR026377">
    <property type="entry name" value="Cell_surface_SprA"/>
</dbReference>
<keyword evidence="4" id="KW-1185">Reference proteome</keyword>
<dbReference type="Proteomes" id="UP000659388">
    <property type="component" value="Unassembled WGS sequence"/>
</dbReference>